<dbReference type="Proteomes" id="UP000228777">
    <property type="component" value="Unassembled WGS sequence"/>
</dbReference>
<evidence type="ECO:0000313" key="2">
    <source>
        <dbReference type="EMBL" id="PIU47137.1"/>
    </source>
</evidence>
<feature type="transmembrane region" description="Helical" evidence="1">
    <location>
        <begin position="24"/>
        <end position="45"/>
    </location>
</feature>
<organism evidence="2 3">
    <name type="scientific">bacterium (Candidatus Gribaldobacteria) CG07_land_8_20_14_0_80_33_18</name>
    <dbReference type="NCBI Taxonomy" id="2014272"/>
    <lineage>
        <taxon>Bacteria</taxon>
        <taxon>Candidatus Gribaldobacteria</taxon>
    </lineage>
</organism>
<proteinExistence type="predicted"/>
<accession>A0A2M6Z4A2</accession>
<dbReference type="EMBL" id="PEWP01000013">
    <property type="protein sequence ID" value="PIU47137.1"/>
    <property type="molecule type" value="Genomic_DNA"/>
</dbReference>
<keyword evidence="1" id="KW-1133">Transmembrane helix</keyword>
<comment type="caution">
    <text evidence="2">The sequence shown here is derived from an EMBL/GenBank/DDBJ whole genome shotgun (WGS) entry which is preliminary data.</text>
</comment>
<evidence type="ECO:0000313" key="3">
    <source>
        <dbReference type="Proteomes" id="UP000228777"/>
    </source>
</evidence>
<evidence type="ECO:0000256" key="1">
    <source>
        <dbReference type="SAM" id="Phobius"/>
    </source>
</evidence>
<keyword evidence="1" id="KW-0812">Transmembrane</keyword>
<name>A0A2M6Z4A2_9BACT</name>
<reference evidence="3" key="1">
    <citation type="submission" date="2017-09" db="EMBL/GenBank/DDBJ databases">
        <title>Depth-based differentiation of microbial function through sediment-hosted aquifers and enrichment of novel symbionts in the deep terrestrial subsurface.</title>
        <authorList>
            <person name="Probst A.J."/>
            <person name="Ladd B."/>
            <person name="Jarett J.K."/>
            <person name="Geller-Mcgrath D.E."/>
            <person name="Sieber C.M.K."/>
            <person name="Emerson J.B."/>
            <person name="Anantharaman K."/>
            <person name="Thomas B.C."/>
            <person name="Malmstrom R."/>
            <person name="Stieglmeier M."/>
            <person name="Klingl A."/>
            <person name="Woyke T."/>
            <person name="Ryan C.M."/>
            <person name="Banfield J.F."/>
        </authorList>
    </citation>
    <scope>NUCLEOTIDE SEQUENCE [LARGE SCALE GENOMIC DNA]</scope>
</reference>
<keyword evidence="1" id="KW-0472">Membrane</keyword>
<protein>
    <submittedName>
        <fullName evidence="2">Uncharacterized protein</fullName>
    </submittedName>
</protein>
<gene>
    <name evidence="2" type="ORF">COS93_00595</name>
</gene>
<dbReference type="AlphaFoldDB" id="A0A2M6Z4A2"/>
<sequence>MDIVQLATTLTNILIIIWQILKTWWWFILPVIFYFLARYLYAYWVRWFFWYRQFKWVVLEIKTPKEILKPFKAMEDVFSGLWGIIDVPNWRERWCEGELPIGGGLWFSFEVASFGGDIHFYLRVPEGVDNVAKNIIYAQYPEVEFSIVNDYTKNVPSNIPNEKFDLYGEDFTFFKKNVYPLKTYPEFFEPMGERISKEEKRIDPINAILESLSKLNPGEQIWIQIVAIPITNELVPWIDEGNKIIEKIAKRTKPKSKPLIERVAKGIGDIAEEIATGVTKPERLEEVREKAISPAVSETGEREMLITPGERRILTAIENKISKPAYLTFLRSLHIFKTDEPHLPKHDKILDSYLTHFASVDMNALHHLASTRTRIHYFFRKSRNYARARNSFRYYKERLPYFWLASMEGEPLWKLGRGKKKATVILNTEELVSIFHFPSKIELPTVPRVEAKKSGPPPTLPIE</sequence>